<feature type="chain" id="PRO_5037364777" evidence="2">
    <location>
        <begin position="29"/>
        <end position="560"/>
    </location>
</feature>
<dbReference type="Proteomes" id="UP000887566">
    <property type="component" value="Unplaced"/>
</dbReference>
<protein>
    <submittedName>
        <fullName evidence="4">Uncharacterized protein</fullName>
    </submittedName>
</protein>
<reference evidence="4" key="1">
    <citation type="submission" date="2022-11" db="UniProtKB">
        <authorList>
            <consortium name="WormBaseParasite"/>
        </authorList>
    </citation>
    <scope>IDENTIFICATION</scope>
</reference>
<evidence type="ECO:0000256" key="2">
    <source>
        <dbReference type="SAM" id="SignalP"/>
    </source>
</evidence>
<evidence type="ECO:0000313" key="4">
    <source>
        <dbReference type="WBParaSite" id="PSAMB.scaffold146size72888.g2572.t1"/>
    </source>
</evidence>
<evidence type="ECO:0000256" key="1">
    <source>
        <dbReference type="SAM" id="MobiDB-lite"/>
    </source>
</evidence>
<feature type="compositionally biased region" description="Basic and acidic residues" evidence="1">
    <location>
        <begin position="172"/>
        <end position="201"/>
    </location>
</feature>
<dbReference type="AlphaFoldDB" id="A0A914V2G9"/>
<keyword evidence="2" id="KW-0732">Signal</keyword>
<feature type="compositionally biased region" description="Basic and acidic residues" evidence="1">
    <location>
        <begin position="121"/>
        <end position="130"/>
    </location>
</feature>
<feature type="compositionally biased region" description="Gly residues" evidence="1">
    <location>
        <begin position="371"/>
        <end position="398"/>
    </location>
</feature>
<feature type="compositionally biased region" description="Polar residues" evidence="1">
    <location>
        <begin position="131"/>
        <end position="146"/>
    </location>
</feature>
<accession>A0A914V2G9</accession>
<feature type="region of interest" description="Disordered" evidence="1">
    <location>
        <begin position="121"/>
        <end position="202"/>
    </location>
</feature>
<proteinExistence type="predicted"/>
<dbReference type="WBParaSite" id="PSAMB.scaffold146size72888.g2572.t1">
    <property type="protein sequence ID" value="PSAMB.scaffold146size72888.g2572.t1"/>
    <property type="gene ID" value="PSAMB.scaffold146size72888.g2572"/>
</dbReference>
<feature type="signal peptide" evidence="2">
    <location>
        <begin position="1"/>
        <end position="28"/>
    </location>
</feature>
<feature type="compositionally biased region" description="Gly residues" evidence="1">
    <location>
        <begin position="272"/>
        <end position="288"/>
    </location>
</feature>
<organism evidence="3 4">
    <name type="scientific">Plectus sambesii</name>
    <dbReference type="NCBI Taxonomy" id="2011161"/>
    <lineage>
        <taxon>Eukaryota</taxon>
        <taxon>Metazoa</taxon>
        <taxon>Ecdysozoa</taxon>
        <taxon>Nematoda</taxon>
        <taxon>Chromadorea</taxon>
        <taxon>Plectida</taxon>
        <taxon>Plectina</taxon>
        <taxon>Plectoidea</taxon>
        <taxon>Plectidae</taxon>
        <taxon>Plectus</taxon>
    </lineage>
</organism>
<feature type="region of interest" description="Disordered" evidence="1">
    <location>
        <begin position="442"/>
        <end position="465"/>
    </location>
</feature>
<sequence>MEWGRLASTNGRSFSLIHALLVSSVADALCLYSPPLDSYSCPRTHLSRLATMSHRSRTPPSINTNQELSIDTHSPSQGRALCRDAVDLLNRKQLSPYQEQELQRYINNHLHVICMCSDHHGKDSGKDHKSPSSQSDLLNRLRSNGDNPYGSPRKGVSWFDDLRSRSMSPRRTNNDDHNKKYNDNDSNKYNDDDNKKYKNVGEGDGLECTTLKWGGRQRVIRPDDPVPQLPRETRASSLPLAKRNKKFYYSPQGDGVDSAALGDPNDVAWRRNGGGNSNGYNDGQGYGSDSGSYDPQNGYGRASPNLRVGTGPYDTQNGYGRASPNLRVGSGSGDHYGDGRSSPNLRVGGRAGDRYGEGSGARSPSGYSNGYSGGNSPRGGNQNGYGGSGMGQRNGYGGSQPSLYSDDDSEVPLSYRHGYDYDRARNAYITNPRALIHEFATKTPAHETSRSPLPSPRPNSQAEDYNFAPYPPYRAVGAGHDPKKFVRKVRDDGLTHRQKVANQNLEPVHKSPLPQSVHQLKAIAAKKGNAIPGTKEIDFLTGCMLHNLYTGKGAAQEIWE</sequence>
<evidence type="ECO:0000313" key="3">
    <source>
        <dbReference type="Proteomes" id="UP000887566"/>
    </source>
</evidence>
<feature type="region of interest" description="Disordered" evidence="1">
    <location>
        <begin position="267"/>
        <end position="411"/>
    </location>
</feature>
<feature type="region of interest" description="Disordered" evidence="1">
    <location>
        <begin position="52"/>
        <end position="76"/>
    </location>
</feature>
<feature type="region of interest" description="Disordered" evidence="1">
    <location>
        <begin position="219"/>
        <end position="238"/>
    </location>
</feature>
<feature type="compositionally biased region" description="Polar residues" evidence="1">
    <location>
        <begin position="58"/>
        <end position="76"/>
    </location>
</feature>
<keyword evidence="3" id="KW-1185">Reference proteome</keyword>
<name>A0A914V2G9_9BILA</name>